<feature type="repeat" description="PPR" evidence="3">
    <location>
        <begin position="386"/>
        <end position="420"/>
    </location>
</feature>
<dbReference type="PANTHER" id="PTHR47926:SF437">
    <property type="entry name" value="PENTACOTRIPEPTIDE-REPEAT REGION OF PRORP DOMAIN-CONTAINING PROTEIN"/>
    <property type="match status" value="1"/>
</dbReference>
<sequence length="601" mass="67889">MREQEQLQQSLWSPIERKCLSLLQQRNTKTSLLQIQAFMLRNALETNLNLLTKFISICSSLAVSLSQSDPFGGIHHARRVFDRRPQRDDTFLCNSMIKAHVGMHQFAESFTLYKDLRRDTGFAPDNFTFSSLVKSCGVSTAVWEGQEIHSHIIRIGFCFDLYVSTALVDMYAKFGKMGRARNLFDEMTQRSQVSWTALIVGYARCGDMDNARKLFNLVPDKDLVAFNAMVDAYVKLGDMGSARNLFNEMPERNVVSWTSMIYGYCNNGDIDGARSLFDAMPEKNLFSWNSMIGGYCQNKQPREALKLFHEMQSNTSFEPDAVTIVSILPAIADLGALDLGGWVHRFVRRKKLDRATNVCTALLDMYAKCGEITKARRVFDEMPEKETASWNALINGFAVNGCGKEALEVFLEMIREGFKPNEITMIGVLSACNHSGLVEEGKRWFKAMGEFGLTSQIEHYGCMVDLLGRAGCLEEAQKLIESMPYEANGIILSSFLYACGHSKDVSRAERVVKKAIKMEPGNDGNYVMLRNLYASERRWRDAEEIKTLMRRNGAKKEVGCSVVEVESRVWEFVAGDRVHPQWEGIQSVLEAVADAHEGTRH</sequence>
<feature type="repeat" description="PPR" evidence="3">
    <location>
        <begin position="284"/>
        <end position="314"/>
    </location>
</feature>
<dbReference type="GO" id="GO:0009451">
    <property type="term" value="P:RNA modification"/>
    <property type="evidence" value="ECO:0007669"/>
    <property type="project" value="InterPro"/>
</dbReference>
<evidence type="ECO:0000256" key="2">
    <source>
        <dbReference type="ARBA" id="ARBA00061659"/>
    </source>
</evidence>
<dbReference type="PANTHER" id="PTHR47926">
    <property type="entry name" value="PENTATRICOPEPTIDE REPEAT-CONTAINING PROTEIN"/>
    <property type="match status" value="1"/>
</dbReference>
<dbReference type="InterPro" id="IPR011990">
    <property type="entry name" value="TPR-like_helical_dom_sf"/>
</dbReference>
<evidence type="ECO:0008006" key="6">
    <source>
        <dbReference type="Google" id="ProtNLM"/>
    </source>
</evidence>
<dbReference type="PROSITE" id="PS51375">
    <property type="entry name" value="PPR"/>
    <property type="match status" value="6"/>
</dbReference>
<keyword evidence="1" id="KW-0677">Repeat</keyword>
<comment type="caution">
    <text evidence="4">The sequence shown here is derived from an EMBL/GenBank/DDBJ whole genome shotgun (WGS) entry which is preliminary data.</text>
</comment>
<protein>
    <recommendedName>
        <fullName evidence="6">Chlororespiratory reduction 4</fullName>
    </recommendedName>
</protein>
<evidence type="ECO:0000313" key="4">
    <source>
        <dbReference type="EMBL" id="KAK9273091.1"/>
    </source>
</evidence>
<feature type="repeat" description="PPR" evidence="3">
    <location>
        <begin position="222"/>
        <end position="256"/>
    </location>
</feature>
<organism evidence="4 5">
    <name type="scientific">Liquidambar formosana</name>
    <name type="common">Formosan gum</name>
    <dbReference type="NCBI Taxonomy" id="63359"/>
    <lineage>
        <taxon>Eukaryota</taxon>
        <taxon>Viridiplantae</taxon>
        <taxon>Streptophyta</taxon>
        <taxon>Embryophyta</taxon>
        <taxon>Tracheophyta</taxon>
        <taxon>Spermatophyta</taxon>
        <taxon>Magnoliopsida</taxon>
        <taxon>eudicotyledons</taxon>
        <taxon>Gunneridae</taxon>
        <taxon>Pentapetalae</taxon>
        <taxon>Saxifragales</taxon>
        <taxon>Altingiaceae</taxon>
        <taxon>Liquidambar</taxon>
    </lineage>
</organism>
<feature type="repeat" description="PPR" evidence="3">
    <location>
        <begin position="191"/>
        <end position="221"/>
    </location>
</feature>
<gene>
    <name evidence="4" type="ORF">L1049_017898</name>
</gene>
<feature type="repeat" description="PPR" evidence="3">
    <location>
        <begin position="160"/>
        <end position="190"/>
    </location>
</feature>
<evidence type="ECO:0000256" key="1">
    <source>
        <dbReference type="ARBA" id="ARBA00022737"/>
    </source>
</evidence>
<dbReference type="Pfam" id="PF01535">
    <property type="entry name" value="PPR"/>
    <property type="match status" value="4"/>
</dbReference>
<dbReference type="NCBIfam" id="TIGR00756">
    <property type="entry name" value="PPR"/>
    <property type="match status" value="6"/>
</dbReference>
<evidence type="ECO:0000313" key="5">
    <source>
        <dbReference type="Proteomes" id="UP001415857"/>
    </source>
</evidence>
<comment type="similarity">
    <text evidence="2">Belongs to the PPR family. PCMP-E subfamily.</text>
</comment>
<proteinExistence type="inferred from homology"/>
<dbReference type="InterPro" id="IPR046848">
    <property type="entry name" value="E_motif"/>
</dbReference>
<dbReference type="Gene3D" id="1.25.40.10">
    <property type="entry name" value="Tetratricopeptide repeat domain"/>
    <property type="match status" value="4"/>
</dbReference>
<dbReference type="FunFam" id="1.25.40.10:FF:000941">
    <property type="entry name" value="Pentatricopeptide repeat-containing protein At5g15300"/>
    <property type="match status" value="1"/>
</dbReference>
<feature type="repeat" description="PPR" evidence="3">
    <location>
        <begin position="355"/>
        <end position="385"/>
    </location>
</feature>
<dbReference type="Pfam" id="PF20431">
    <property type="entry name" value="E_motif"/>
    <property type="match status" value="1"/>
</dbReference>
<dbReference type="FunFam" id="1.25.40.10:FF:000184">
    <property type="entry name" value="Pentatricopeptide repeat-containing protein, chloroplastic"/>
    <property type="match status" value="1"/>
</dbReference>
<dbReference type="SUPFAM" id="SSF48452">
    <property type="entry name" value="TPR-like"/>
    <property type="match status" value="1"/>
</dbReference>
<dbReference type="Pfam" id="PF12854">
    <property type="entry name" value="PPR_1"/>
    <property type="match status" value="1"/>
</dbReference>
<dbReference type="FunFam" id="1.25.40.10:FF:001214">
    <property type="entry name" value="Pentatricopeptide repeat-containing protein At2g20540"/>
    <property type="match status" value="1"/>
</dbReference>
<reference evidence="4 5" key="1">
    <citation type="journal article" date="2024" name="Plant J.">
        <title>Genome sequences and population genomics reveal climatic adaptation and genomic divergence between two closely related sweetgum species.</title>
        <authorList>
            <person name="Xu W.Q."/>
            <person name="Ren C.Q."/>
            <person name="Zhang X.Y."/>
            <person name="Comes H.P."/>
            <person name="Liu X.H."/>
            <person name="Li Y.G."/>
            <person name="Kettle C.J."/>
            <person name="Jalonen R."/>
            <person name="Gaisberger H."/>
            <person name="Ma Y.Z."/>
            <person name="Qiu Y.X."/>
        </authorList>
    </citation>
    <scope>NUCLEOTIDE SEQUENCE [LARGE SCALE GENOMIC DNA]</scope>
    <source>
        <strain evidence="4">Hangzhou</strain>
    </source>
</reference>
<dbReference type="InterPro" id="IPR002885">
    <property type="entry name" value="PPR_rpt"/>
</dbReference>
<dbReference type="InterPro" id="IPR046960">
    <property type="entry name" value="PPR_At4g14850-like_plant"/>
</dbReference>
<name>A0AAP0R9L9_LIQFO</name>
<keyword evidence="5" id="KW-1185">Reference proteome</keyword>
<accession>A0AAP0R9L9</accession>
<dbReference type="Proteomes" id="UP001415857">
    <property type="component" value="Unassembled WGS sequence"/>
</dbReference>
<dbReference type="EMBL" id="JBBPBK010000012">
    <property type="protein sequence ID" value="KAK9273091.1"/>
    <property type="molecule type" value="Genomic_DNA"/>
</dbReference>
<dbReference type="GO" id="GO:0003723">
    <property type="term" value="F:RNA binding"/>
    <property type="evidence" value="ECO:0007669"/>
    <property type="project" value="InterPro"/>
</dbReference>
<evidence type="ECO:0000256" key="3">
    <source>
        <dbReference type="PROSITE-ProRule" id="PRU00708"/>
    </source>
</evidence>
<dbReference type="AlphaFoldDB" id="A0AAP0R9L9"/>
<dbReference type="Pfam" id="PF13041">
    <property type="entry name" value="PPR_2"/>
    <property type="match status" value="2"/>
</dbReference>